<reference evidence="7" key="1">
    <citation type="submission" date="2020-11" db="EMBL/GenBank/DDBJ databases">
        <title>Isolation and identification of active actinomycetes.</title>
        <authorList>
            <person name="Sun X."/>
        </authorList>
    </citation>
    <scope>NUCLEOTIDE SEQUENCE</scope>
    <source>
        <strain evidence="7">NEAU-A11</strain>
    </source>
</reference>
<dbReference type="PANTHER" id="PTHR42681">
    <property type="entry name" value="MALONYL-COA-ACYL CARRIER PROTEIN TRANSACYLASE, MITOCHONDRIAL"/>
    <property type="match status" value="1"/>
</dbReference>
<dbReference type="NCBIfam" id="TIGR02814">
    <property type="entry name" value="pfaD_fam"/>
    <property type="match status" value="1"/>
</dbReference>
<evidence type="ECO:0000256" key="2">
    <source>
        <dbReference type="ARBA" id="ARBA00022679"/>
    </source>
</evidence>
<dbReference type="SMART" id="SM00827">
    <property type="entry name" value="PKS_AT"/>
    <property type="match status" value="1"/>
</dbReference>
<dbReference type="NCBIfam" id="TIGR00128">
    <property type="entry name" value="fabD"/>
    <property type="match status" value="1"/>
</dbReference>
<dbReference type="EC" id="2.3.1.39" evidence="1"/>
<evidence type="ECO:0000259" key="6">
    <source>
        <dbReference type="SMART" id="SM00827"/>
    </source>
</evidence>
<organism evidence="7 8">
    <name type="scientific">Actinoplanes aureus</name>
    <dbReference type="NCBI Taxonomy" id="2792083"/>
    <lineage>
        <taxon>Bacteria</taxon>
        <taxon>Bacillati</taxon>
        <taxon>Actinomycetota</taxon>
        <taxon>Actinomycetes</taxon>
        <taxon>Micromonosporales</taxon>
        <taxon>Micromonosporaceae</taxon>
        <taxon>Actinoplanes</taxon>
    </lineage>
</organism>
<feature type="region of interest" description="Disordered" evidence="5">
    <location>
        <begin position="284"/>
        <end position="309"/>
    </location>
</feature>
<dbReference type="InterPro" id="IPR014043">
    <property type="entry name" value="Acyl_transferase_dom"/>
</dbReference>
<keyword evidence="3 7" id="KW-0012">Acyltransferase</keyword>
<dbReference type="GO" id="GO:0004314">
    <property type="term" value="F:[acyl-carrier-protein] S-malonyltransferase activity"/>
    <property type="evidence" value="ECO:0007669"/>
    <property type="project" value="UniProtKB-EC"/>
</dbReference>
<evidence type="ECO:0000256" key="1">
    <source>
        <dbReference type="ARBA" id="ARBA00013258"/>
    </source>
</evidence>
<dbReference type="SUPFAM" id="SSF52151">
    <property type="entry name" value="FabD/lysophospholipase-like"/>
    <property type="match status" value="1"/>
</dbReference>
<evidence type="ECO:0000313" key="8">
    <source>
        <dbReference type="Proteomes" id="UP000598146"/>
    </source>
</evidence>
<dbReference type="InterPro" id="IPR016036">
    <property type="entry name" value="Malonyl_transacylase_ACP-bd"/>
</dbReference>
<name>A0A931CER1_9ACTN</name>
<dbReference type="Pfam" id="PF21607">
    <property type="entry name" value="FabD_helical_ins"/>
    <property type="match status" value="1"/>
</dbReference>
<evidence type="ECO:0000256" key="3">
    <source>
        <dbReference type="ARBA" id="ARBA00023315"/>
    </source>
</evidence>
<accession>A0A931CER1</accession>
<dbReference type="GO" id="GO:0006633">
    <property type="term" value="P:fatty acid biosynthetic process"/>
    <property type="evidence" value="ECO:0007669"/>
    <property type="project" value="TreeGrafter"/>
</dbReference>
<sequence>MIAYVFPGQGSQSVGMGAGLFEEFAELTAEADRILGYSVAELCTADPHGRLGRTEFTQPALYVVNALSYLHRLSSTGRAPDHVAGHSLGEYSALFAAGVFGFGEGLRLVARRGELMATARDGGMAAVLGLAADAVAGALSEAGLDTVDMANLNSTTQVVLSGRRADIERAGPILKAAGARAYTILNVSGAFHSRYMREAADAFAGTLSGVPMSRPRIPVIANVTARPYPADGDVATLLAQQITSPVRWTETVRYLLDAGVEEIEQVGPGKVLTNLVRAIRRETAPAAAASRNGGRRPEAAPHGRPADHEGAAWLGDAEFRRQYRLRYAYASGSMYRGIASPDLVIRMARAGMLGFLGTGGMRPQQIDDAVAQVHRALEPGQVFGVNLLHAPADPAREDEQVDRYVRHGIRLVEASAFMDVTAALVRYRCLGLRRDEQGRVVAEHRLMAKVSRPEVARAFLAPPPEQHLRRLVSDNRITEEQARLAAEVPMADDLTVEADSAGHTDGGVAYTLMPALRRLRDDLAAEHGYRQRVRIGAAGGIGTPEAAAAALILGADYLVTGSVNQCTVEAGTSEPVKDLLQQMGVQDTAYAPAGDMFEIGARVQVLKRGVFFPARANKLYQLYQQHDSLESIDTKTRQQIEQRYFKRTFEEVFELVREYKGGDWPAAETLSPKQRMLLVFKWYFAYSSDLAMRGDPGGRVDYQVHCGPALGAFNSWVRGTELEDWRHRHADDIGRRLLAETSVLLNDRLTAYRAGSGRAAAPDDLVLATAGDGYRS</sequence>
<dbReference type="SUPFAM" id="SSF51395">
    <property type="entry name" value="FMN-linked oxidoreductases"/>
    <property type="match status" value="1"/>
</dbReference>
<dbReference type="InterPro" id="IPR050858">
    <property type="entry name" value="Mal-CoA-ACP_Trans/PKS_FabD"/>
</dbReference>
<dbReference type="Gene3D" id="3.20.20.70">
    <property type="entry name" value="Aldolase class I"/>
    <property type="match status" value="1"/>
</dbReference>
<feature type="domain" description="Malonyl-CoA:ACP transacylase (MAT)" evidence="6">
    <location>
        <begin position="5"/>
        <end position="294"/>
    </location>
</feature>
<dbReference type="SUPFAM" id="SSF55048">
    <property type="entry name" value="Probable ACP-binding domain of malonyl-CoA ACP transacylase"/>
    <property type="match status" value="1"/>
</dbReference>
<protein>
    <recommendedName>
        <fullName evidence="1">[acyl-carrier-protein] S-malonyltransferase</fullName>
        <ecNumber evidence="1">2.3.1.39</ecNumber>
    </recommendedName>
</protein>
<evidence type="ECO:0000256" key="5">
    <source>
        <dbReference type="SAM" id="MobiDB-lite"/>
    </source>
</evidence>
<dbReference type="AlphaFoldDB" id="A0A931CER1"/>
<evidence type="ECO:0000313" key="7">
    <source>
        <dbReference type="EMBL" id="MBG0566152.1"/>
    </source>
</evidence>
<dbReference type="InterPro" id="IPR013785">
    <property type="entry name" value="Aldolase_TIM"/>
</dbReference>
<feature type="compositionally biased region" description="Basic and acidic residues" evidence="5">
    <location>
        <begin position="295"/>
        <end position="309"/>
    </location>
</feature>
<dbReference type="InterPro" id="IPR004410">
    <property type="entry name" value="Malonyl_CoA-ACP_transAc_FabD"/>
</dbReference>
<dbReference type="CDD" id="cd04742">
    <property type="entry name" value="NPD_FabD"/>
    <property type="match status" value="1"/>
</dbReference>
<comment type="catalytic activity">
    <reaction evidence="4">
        <text>holo-[ACP] + malonyl-CoA = malonyl-[ACP] + CoA</text>
        <dbReference type="Rhea" id="RHEA:41792"/>
        <dbReference type="Rhea" id="RHEA-COMP:9623"/>
        <dbReference type="Rhea" id="RHEA-COMP:9685"/>
        <dbReference type="ChEBI" id="CHEBI:57287"/>
        <dbReference type="ChEBI" id="CHEBI:57384"/>
        <dbReference type="ChEBI" id="CHEBI:64479"/>
        <dbReference type="ChEBI" id="CHEBI:78449"/>
        <dbReference type="EC" id="2.3.1.39"/>
    </reaction>
</comment>
<dbReference type="PANTHER" id="PTHR42681:SF1">
    <property type="entry name" value="MALONYL-COA-ACYL CARRIER PROTEIN TRANSACYLASE, MITOCHONDRIAL"/>
    <property type="match status" value="1"/>
</dbReference>
<dbReference type="RefSeq" id="WP_196417923.1">
    <property type="nucleotide sequence ID" value="NZ_JADQTO010000018.1"/>
</dbReference>
<evidence type="ECO:0000256" key="4">
    <source>
        <dbReference type="ARBA" id="ARBA00048462"/>
    </source>
</evidence>
<dbReference type="InterPro" id="IPR014179">
    <property type="entry name" value="PfaD-like_TIM-barrel"/>
</dbReference>
<gene>
    <name evidence="7" type="primary">fabD</name>
    <name evidence="7" type="ORF">I4J89_32365</name>
</gene>
<dbReference type="EMBL" id="JADQTO010000018">
    <property type="protein sequence ID" value="MBG0566152.1"/>
    <property type="molecule type" value="Genomic_DNA"/>
</dbReference>
<dbReference type="Pfam" id="PF03060">
    <property type="entry name" value="NMO"/>
    <property type="match status" value="1"/>
</dbReference>
<dbReference type="InterPro" id="IPR016035">
    <property type="entry name" value="Acyl_Trfase/lysoPLipase"/>
</dbReference>
<dbReference type="Gene3D" id="3.40.366.10">
    <property type="entry name" value="Malonyl-Coenzyme A Acyl Carrier Protein, domain 2"/>
    <property type="match status" value="1"/>
</dbReference>
<dbReference type="InterPro" id="IPR001227">
    <property type="entry name" value="Ac_transferase_dom_sf"/>
</dbReference>
<keyword evidence="8" id="KW-1185">Reference proteome</keyword>
<proteinExistence type="predicted"/>
<dbReference type="Gene3D" id="3.30.70.250">
    <property type="entry name" value="Malonyl-CoA ACP transacylase, ACP-binding"/>
    <property type="match status" value="1"/>
</dbReference>
<dbReference type="Proteomes" id="UP000598146">
    <property type="component" value="Unassembled WGS sequence"/>
</dbReference>
<dbReference type="Pfam" id="PF00698">
    <property type="entry name" value="Acyl_transf_1"/>
    <property type="match status" value="1"/>
</dbReference>
<comment type="caution">
    <text evidence="7">The sequence shown here is derived from an EMBL/GenBank/DDBJ whole genome shotgun (WGS) entry which is preliminary data.</text>
</comment>
<keyword evidence="2 7" id="KW-0808">Transferase</keyword>
<dbReference type="InterPro" id="IPR049489">
    <property type="entry name" value="FabD-like_helical_ins"/>
</dbReference>
<dbReference type="GO" id="GO:0005829">
    <property type="term" value="C:cytosol"/>
    <property type="evidence" value="ECO:0007669"/>
    <property type="project" value="TreeGrafter"/>
</dbReference>